<sequence>MKKLAVLFIAVVAFASCSKEEQNPFEWNKDKIGYITKETQVYQLDSLYANDSIVNPVKGDEFGTGASEIEIFEKGGKHLLTLTPSMALDSTATIENIIVRDDRYITAEGISINSTFAEISKAYKVSGIDNMIEDAIIWVDGQNFYFAISKEDLPSEVKYDMTETIEKTMIPDNTQPERVFVAW</sequence>
<dbReference type="RefSeq" id="WP_085768047.1">
    <property type="nucleotide sequence ID" value="NZ_CP019344.1"/>
</dbReference>
<dbReference type="PROSITE" id="PS51257">
    <property type="entry name" value="PROKAR_LIPOPROTEIN"/>
    <property type="match status" value="1"/>
</dbReference>
<name>A0A1W6MNT0_9FLAO</name>
<dbReference type="EMBL" id="CP019344">
    <property type="protein sequence ID" value="ARN79245.1"/>
    <property type="molecule type" value="Genomic_DNA"/>
</dbReference>
<accession>A0A1W6MNT0</accession>
<evidence type="ECO:0000313" key="1">
    <source>
        <dbReference type="EMBL" id="ARN79245.1"/>
    </source>
</evidence>
<dbReference type="Proteomes" id="UP000193431">
    <property type="component" value="Chromosome"/>
</dbReference>
<organism evidence="1 2">
    <name type="scientific">Nonlabens spongiae</name>
    <dbReference type="NCBI Taxonomy" id="331648"/>
    <lineage>
        <taxon>Bacteria</taxon>
        <taxon>Pseudomonadati</taxon>
        <taxon>Bacteroidota</taxon>
        <taxon>Flavobacteriia</taxon>
        <taxon>Flavobacteriales</taxon>
        <taxon>Flavobacteriaceae</taxon>
        <taxon>Nonlabens</taxon>
    </lineage>
</organism>
<reference evidence="1 2" key="1">
    <citation type="submission" date="2016-11" db="EMBL/GenBank/DDBJ databases">
        <title>Trade-off between light-utilization and light-protection in marine flavobacteria.</title>
        <authorList>
            <person name="Kumagai Y."/>
        </authorList>
    </citation>
    <scope>NUCLEOTIDE SEQUENCE [LARGE SCALE GENOMIC DNA]</scope>
    <source>
        <strain evidence="1 2">JCM 13191</strain>
    </source>
</reference>
<evidence type="ECO:0000313" key="2">
    <source>
        <dbReference type="Proteomes" id="UP000193431"/>
    </source>
</evidence>
<keyword evidence="2" id="KW-1185">Reference proteome</keyword>
<dbReference type="OrthoDB" id="1436858at2"/>
<gene>
    <name evidence="1" type="ORF">BST97_15315</name>
</gene>
<protein>
    <submittedName>
        <fullName evidence="1">Uncharacterized protein</fullName>
    </submittedName>
</protein>
<proteinExistence type="predicted"/>
<dbReference type="AlphaFoldDB" id="A0A1W6MNT0"/>
<dbReference type="STRING" id="331648.BST97_15315"/>